<feature type="binding site" evidence="7">
    <location>
        <position position="426"/>
    </location>
    <ligand>
        <name>Na(+)</name>
        <dbReference type="ChEBI" id="CHEBI:29101"/>
        <label>1</label>
    </ligand>
</feature>
<evidence type="ECO:0000256" key="4">
    <source>
        <dbReference type="ARBA" id="ARBA00022847"/>
    </source>
</evidence>
<keyword evidence="3 10" id="KW-0812">Transmembrane</keyword>
<evidence type="ECO:0000313" key="12">
    <source>
        <dbReference type="Proteomes" id="UP001620626"/>
    </source>
</evidence>
<evidence type="ECO:0000256" key="3">
    <source>
        <dbReference type="ARBA" id="ARBA00022692"/>
    </source>
</evidence>
<dbReference type="PANTHER" id="PTHR11616:SF326">
    <property type="entry name" value="SODIUM-DEPENDENT TRANSPORTER SNF-5"/>
    <property type="match status" value="1"/>
</dbReference>
<proteinExistence type="predicted"/>
<gene>
    <name evidence="11" type="ORF">niasHT_005304</name>
</gene>
<keyword evidence="7" id="KW-0479">Metal-binding</keyword>
<feature type="transmembrane region" description="Helical" evidence="10">
    <location>
        <begin position="38"/>
        <end position="56"/>
    </location>
</feature>
<evidence type="ECO:0000256" key="8">
    <source>
        <dbReference type="PIRSR" id="PIRSR600175-2"/>
    </source>
</evidence>
<organism evidence="11 12">
    <name type="scientific">Heterodera trifolii</name>
    <dbReference type="NCBI Taxonomy" id="157864"/>
    <lineage>
        <taxon>Eukaryota</taxon>
        <taxon>Metazoa</taxon>
        <taxon>Ecdysozoa</taxon>
        <taxon>Nematoda</taxon>
        <taxon>Chromadorea</taxon>
        <taxon>Rhabditida</taxon>
        <taxon>Tylenchina</taxon>
        <taxon>Tylenchomorpha</taxon>
        <taxon>Tylenchoidea</taxon>
        <taxon>Heteroderidae</taxon>
        <taxon>Heteroderinae</taxon>
        <taxon>Heterodera</taxon>
    </lineage>
</organism>
<evidence type="ECO:0000256" key="5">
    <source>
        <dbReference type="ARBA" id="ARBA00022989"/>
    </source>
</evidence>
<feature type="transmembrane region" description="Helical" evidence="10">
    <location>
        <begin position="318"/>
        <end position="339"/>
    </location>
</feature>
<name>A0ABD2M3P8_9BILA</name>
<feature type="transmembrane region" description="Helical" evidence="10">
    <location>
        <begin position="268"/>
        <end position="288"/>
    </location>
</feature>
<dbReference type="InterPro" id="IPR000175">
    <property type="entry name" value="Na/ntran_symport"/>
</dbReference>
<evidence type="ECO:0000256" key="6">
    <source>
        <dbReference type="ARBA" id="ARBA00023136"/>
    </source>
</evidence>
<feature type="transmembrane region" description="Helical" evidence="10">
    <location>
        <begin position="410"/>
        <end position="430"/>
    </location>
</feature>
<reference evidence="11 12" key="1">
    <citation type="submission" date="2024-10" db="EMBL/GenBank/DDBJ databases">
        <authorList>
            <person name="Kim D."/>
        </authorList>
    </citation>
    <scope>NUCLEOTIDE SEQUENCE [LARGE SCALE GENOMIC DNA]</scope>
    <source>
        <strain evidence="11">BH-2024</strain>
    </source>
</reference>
<sequence length="695" mass="77406">MVYGAVPFPSPSSPSSSPPFSSSSPPFSSSDRAQWGNAWQFILVCIGYAVGLGNLWRFPSLAYEHGGGAFLVPYLTCSFFVGFPLLFLEMSLGQFSRSGPAVVHGRIRPLFQGVGWSMATISLMVSIYYNVIVGWVLIYIWIIVSGHSSDWSSCTNSFNTIYCQSSLEDKRCATEIGASNATEWAFFFNGSCFFGTDKPAQFARKAQFAVLSAVSPAEEFFELYVLEKSERLEDGPGGLNWKAAAALGAAWIVTALVLVKGVKMMGKVAYFTATVPYAIIVVLFLRGISLDGAQLGLDFYLFRPNFSVIFDPATWRAAATHVCFSLSVGFGGILSLSSFNSHSHNCFTDALIITAADGFMSVFGGTAVFSVLGFMAKQLDQPIDQVVQSGTGLAFVAYPEAMSRMPLSSLWSFLFFSMLFILGISSQFGLAEVMCTAVRLSFSLPLPILRFSLSIFDQFPRVRPHRAKLTVAVCTVLFLVGLCMCTRSGIFYFTIFNDYSASFSLILMLLLEIVLVIYVYGVRNYLADLRLMFGTSRHLLGKIFGPTGYCIRFVWMFLAPFQTLVIFFFVLLTQIGHNLTYGKEKRLYAFPNWAIGVGWLISSLPLLLLPLFVLFNLWKFARKGKSWRELFRLQPKWPSYGRHREENAVEKLKMDDGTTERRPSCHHRPNRIAPAETLAEMNNRSQTGEMPCTRF</sequence>
<feature type="compositionally biased region" description="Low complexity" evidence="9">
    <location>
        <begin position="13"/>
        <end position="25"/>
    </location>
</feature>
<keyword evidence="12" id="KW-1185">Reference proteome</keyword>
<dbReference type="PRINTS" id="PR00176">
    <property type="entry name" value="NANEUSMPORT"/>
</dbReference>
<feature type="disulfide bond" evidence="8">
    <location>
        <begin position="154"/>
        <end position="163"/>
    </location>
</feature>
<feature type="binding site" evidence="7">
    <location>
        <position position="422"/>
    </location>
    <ligand>
        <name>Na(+)</name>
        <dbReference type="ChEBI" id="CHEBI:29101"/>
        <label>1</label>
    </ligand>
</feature>
<feature type="transmembrane region" description="Helical" evidence="10">
    <location>
        <begin position="593"/>
        <end position="618"/>
    </location>
</feature>
<dbReference type="PROSITE" id="PS50267">
    <property type="entry name" value="NA_NEUROTRAN_SYMP_3"/>
    <property type="match status" value="1"/>
</dbReference>
<protein>
    <submittedName>
        <fullName evidence="11">Uncharacterized protein</fullName>
    </submittedName>
</protein>
<feature type="region of interest" description="Disordered" evidence="9">
    <location>
        <begin position="653"/>
        <end position="695"/>
    </location>
</feature>
<keyword evidence="6 10" id="KW-0472">Membrane</keyword>
<feature type="transmembrane region" description="Helical" evidence="10">
    <location>
        <begin position="351"/>
        <end position="376"/>
    </location>
</feature>
<dbReference type="EMBL" id="JBICBT010000200">
    <property type="protein sequence ID" value="KAL3121044.1"/>
    <property type="molecule type" value="Genomic_DNA"/>
</dbReference>
<feature type="binding site" evidence="7">
    <location>
        <position position="50"/>
    </location>
    <ligand>
        <name>Na(+)</name>
        <dbReference type="ChEBI" id="CHEBI:29101"/>
        <label>1</label>
    </ligand>
</feature>
<dbReference type="Pfam" id="PF00209">
    <property type="entry name" value="SNF"/>
    <property type="match status" value="1"/>
</dbReference>
<evidence type="ECO:0000313" key="11">
    <source>
        <dbReference type="EMBL" id="KAL3121044.1"/>
    </source>
</evidence>
<keyword evidence="5 10" id="KW-1133">Transmembrane helix</keyword>
<accession>A0ABD2M3P8</accession>
<keyword evidence="2" id="KW-0813">Transport</keyword>
<evidence type="ECO:0000256" key="1">
    <source>
        <dbReference type="ARBA" id="ARBA00004141"/>
    </source>
</evidence>
<dbReference type="GO" id="GO:0015293">
    <property type="term" value="F:symporter activity"/>
    <property type="evidence" value="ECO:0007669"/>
    <property type="project" value="UniProtKB-KW"/>
</dbReference>
<keyword evidence="7" id="KW-0915">Sodium</keyword>
<feature type="binding site" evidence="7">
    <location>
        <position position="47"/>
    </location>
    <ligand>
        <name>Na(+)</name>
        <dbReference type="ChEBI" id="CHEBI:29101"/>
        <label>1</label>
    </ligand>
</feature>
<feature type="transmembrane region" description="Helical" evidence="10">
    <location>
        <begin position="469"/>
        <end position="495"/>
    </location>
</feature>
<feature type="binding site" evidence="7">
    <location>
        <position position="49"/>
    </location>
    <ligand>
        <name>Na(+)</name>
        <dbReference type="ChEBI" id="CHEBI:29101"/>
        <label>2</label>
    </ligand>
</feature>
<evidence type="ECO:0000256" key="7">
    <source>
        <dbReference type="PIRSR" id="PIRSR600175-1"/>
    </source>
</evidence>
<feature type="transmembrane region" description="Helical" evidence="10">
    <location>
        <begin position="68"/>
        <end position="88"/>
    </location>
</feature>
<feature type="transmembrane region" description="Helical" evidence="10">
    <location>
        <begin position="116"/>
        <end position="142"/>
    </location>
</feature>
<evidence type="ECO:0000256" key="10">
    <source>
        <dbReference type="SAM" id="Phobius"/>
    </source>
</evidence>
<feature type="transmembrane region" description="Helical" evidence="10">
    <location>
        <begin position="553"/>
        <end position="573"/>
    </location>
</feature>
<keyword evidence="4" id="KW-0769">Symport</keyword>
<comment type="caution">
    <text evidence="11">The sequence shown here is derived from an EMBL/GenBank/DDBJ whole genome shotgun (WGS) entry which is preliminary data.</text>
</comment>
<dbReference type="PANTHER" id="PTHR11616">
    <property type="entry name" value="SODIUM/CHLORIDE DEPENDENT TRANSPORTER"/>
    <property type="match status" value="1"/>
</dbReference>
<comment type="subcellular location">
    <subcellularLocation>
        <location evidence="1">Membrane</location>
        <topology evidence="1">Multi-pass membrane protein</topology>
    </subcellularLocation>
</comment>
<dbReference type="Proteomes" id="UP001620626">
    <property type="component" value="Unassembled WGS sequence"/>
</dbReference>
<dbReference type="GO" id="GO:0016020">
    <property type="term" value="C:membrane"/>
    <property type="evidence" value="ECO:0007669"/>
    <property type="project" value="UniProtKB-SubCell"/>
</dbReference>
<keyword evidence="8" id="KW-1015">Disulfide bond</keyword>
<feature type="region of interest" description="Disordered" evidence="9">
    <location>
        <begin position="1"/>
        <end position="25"/>
    </location>
</feature>
<evidence type="ECO:0000256" key="9">
    <source>
        <dbReference type="SAM" id="MobiDB-lite"/>
    </source>
</evidence>
<evidence type="ECO:0000256" key="2">
    <source>
        <dbReference type="ARBA" id="ARBA00022448"/>
    </source>
</evidence>
<feature type="binding site" evidence="7">
    <location>
        <position position="54"/>
    </location>
    <ligand>
        <name>Na(+)</name>
        <dbReference type="ChEBI" id="CHEBI:29101"/>
        <label>1</label>
    </ligand>
</feature>
<dbReference type="SUPFAM" id="SSF161070">
    <property type="entry name" value="SNF-like"/>
    <property type="match status" value="1"/>
</dbReference>
<dbReference type="AlphaFoldDB" id="A0ABD2M3P8"/>
<feature type="compositionally biased region" description="Basic and acidic residues" evidence="9">
    <location>
        <begin position="653"/>
        <end position="663"/>
    </location>
</feature>
<dbReference type="InterPro" id="IPR037272">
    <property type="entry name" value="SNS_sf"/>
</dbReference>
<feature type="binding site" evidence="7">
    <location>
        <position position="325"/>
    </location>
    <ligand>
        <name>Na(+)</name>
        <dbReference type="ChEBI" id="CHEBI:29101"/>
        <label>1</label>
    </ligand>
</feature>
<feature type="transmembrane region" description="Helical" evidence="10">
    <location>
        <begin position="501"/>
        <end position="522"/>
    </location>
</feature>